<dbReference type="AlphaFoldDB" id="Q7VBD6"/>
<name>Q7VBD6_PROMA</name>
<proteinExistence type="predicted"/>
<dbReference type="PATRIC" id="fig|167539.5.peg.1214"/>
<keyword evidence="2" id="KW-1185">Reference proteome</keyword>
<accession>Q7VBD6</accession>
<dbReference type="KEGG" id="pma:Pro_1159"/>
<organism evidence="1 2">
    <name type="scientific">Prochlorococcus marinus (strain SARG / CCMP1375 / SS120)</name>
    <dbReference type="NCBI Taxonomy" id="167539"/>
    <lineage>
        <taxon>Bacteria</taxon>
        <taxon>Bacillati</taxon>
        <taxon>Cyanobacteriota</taxon>
        <taxon>Cyanophyceae</taxon>
        <taxon>Synechococcales</taxon>
        <taxon>Prochlorococcaceae</taxon>
        <taxon>Prochlorococcus</taxon>
    </lineage>
</organism>
<protein>
    <submittedName>
        <fullName evidence="1">Uncharacterized protein</fullName>
    </submittedName>
</protein>
<dbReference type="EnsemblBacteria" id="AAQ00204">
    <property type="protein sequence ID" value="AAQ00204"/>
    <property type="gene ID" value="Pro_1159"/>
</dbReference>
<dbReference type="OrthoDB" id="542099at2"/>
<evidence type="ECO:0000313" key="1">
    <source>
        <dbReference type="EMBL" id="AAQ00204.1"/>
    </source>
</evidence>
<evidence type="ECO:0000313" key="2">
    <source>
        <dbReference type="Proteomes" id="UP000001420"/>
    </source>
</evidence>
<reference evidence="1 2" key="1">
    <citation type="journal article" date="2003" name="Proc. Natl. Acad. Sci. U.S.A.">
        <title>Genome sequence of the cyanobacterium Prochlorococcus marinus SS120, a nearly minimal oxyphototrophic genome.</title>
        <authorList>
            <person name="Dufresne A."/>
            <person name="Salanoubat M."/>
            <person name="Partensky F."/>
            <person name="Artiguenave F."/>
            <person name="Axmann I.M."/>
            <person name="Barbe V."/>
            <person name="Duprat S."/>
            <person name="Galperin M.Y."/>
            <person name="Koonin E.V."/>
            <person name="Le Gall F."/>
            <person name="Makarova K.S."/>
            <person name="Ostrowski M."/>
            <person name="Oztas S."/>
            <person name="Robert C."/>
            <person name="Rogozin I.B."/>
            <person name="Scanlan D.J."/>
            <person name="Tandeau de Marsac N."/>
            <person name="Weissenbach J."/>
            <person name="Wincker P."/>
            <person name="Wolf Y.I."/>
            <person name="Hess W.R."/>
        </authorList>
    </citation>
    <scope>NUCLEOTIDE SEQUENCE [LARGE SCALE GENOMIC DNA]</scope>
    <source>
        <strain evidence="2">SARG / CCMP1375 / SS120</strain>
    </source>
</reference>
<dbReference type="HOGENOM" id="CLU_2383780_0_0_3"/>
<dbReference type="Proteomes" id="UP000001420">
    <property type="component" value="Chromosome"/>
</dbReference>
<gene>
    <name evidence="1" type="ordered locus">Pro_1159</name>
</gene>
<dbReference type="EMBL" id="AE017126">
    <property type="protein sequence ID" value="AAQ00204.1"/>
    <property type="molecule type" value="Genomic_DNA"/>
</dbReference>
<sequence length="94" mass="11202">MLGLLVNRLMSDYWPKRSAPKGFSIEKLAKKHRAMLTELSFKHKESLDNRTDITSLDSFKESNKIKQRLYSSNRLEDDFLHWANRDFREHYKAA</sequence>